<comment type="caution">
    <text evidence="1">The sequence shown here is derived from an EMBL/GenBank/DDBJ whole genome shotgun (WGS) entry which is preliminary data.</text>
</comment>
<reference evidence="1" key="1">
    <citation type="submission" date="2020-04" db="EMBL/GenBank/DDBJ databases">
        <authorList>
            <person name="Alioto T."/>
            <person name="Alioto T."/>
            <person name="Gomez Garrido J."/>
        </authorList>
    </citation>
    <scope>NUCLEOTIDE SEQUENCE</scope>
    <source>
        <strain evidence="1">A484AB</strain>
    </source>
</reference>
<proteinExistence type="predicted"/>
<evidence type="ECO:0000313" key="1">
    <source>
        <dbReference type="EMBL" id="CAB4010836.1"/>
    </source>
</evidence>
<organism evidence="1 2">
    <name type="scientific">Paramuricea clavata</name>
    <name type="common">Red gorgonian</name>
    <name type="synonym">Violescent sea-whip</name>
    <dbReference type="NCBI Taxonomy" id="317549"/>
    <lineage>
        <taxon>Eukaryota</taxon>
        <taxon>Metazoa</taxon>
        <taxon>Cnidaria</taxon>
        <taxon>Anthozoa</taxon>
        <taxon>Octocorallia</taxon>
        <taxon>Malacalcyonacea</taxon>
        <taxon>Plexauridae</taxon>
        <taxon>Paramuricea</taxon>
    </lineage>
</organism>
<name>A0A6S7HZD3_PARCT</name>
<evidence type="ECO:0000313" key="2">
    <source>
        <dbReference type="Proteomes" id="UP001152795"/>
    </source>
</evidence>
<gene>
    <name evidence="1" type="ORF">PACLA_8A017788</name>
</gene>
<sequence>MNYVVKIQDIHFLTRCKKTKIVPNFISNTIQLSSNLLKNKSIARHSNNLTFSILNDAIRKHHKELKFLKNEIVQKKIEMSELSIEDRSKIDHHLTECLVKLKKEKKIKL</sequence>
<accession>A0A6S7HZD3</accession>
<feature type="non-terminal residue" evidence="1">
    <location>
        <position position="109"/>
    </location>
</feature>
<protein>
    <submittedName>
        <fullName evidence="1">Uncharacterized protein</fullName>
    </submittedName>
</protein>
<keyword evidence="2" id="KW-1185">Reference proteome</keyword>
<dbReference type="AlphaFoldDB" id="A0A6S7HZD3"/>
<dbReference type="EMBL" id="CACRXK020006926">
    <property type="protein sequence ID" value="CAB4010836.1"/>
    <property type="molecule type" value="Genomic_DNA"/>
</dbReference>
<dbReference type="Proteomes" id="UP001152795">
    <property type="component" value="Unassembled WGS sequence"/>
</dbReference>